<dbReference type="Gene3D" id="1.10.405.20">
    <property type="match status" value="1"/>
</dbReference>
<dbReference type="SUPFAM" id="SSF51905">
    <property type="entry name" value="FAD/NAD(P)-binding domain"/>
    <property type="match status" value="1"/>
</dbReference>
<accession>A0A1V6TKE5</accession>
<proteinExistence type="predicted"/>
<sequence>MMIGSTFLVLAISVASGLGNQFDPSNYASKDVIKRDVAIVGGGSTGTYATIDLKDNGQTVILVEKEDVLGGHTNTYTDPKTGKKIDYGVHSYNNYTVVRDFFGRFDIPLGDYSFDAKHQAFVDFAKGKNYPDFKPSFNFTAYSKQLDKYPYLPVSWSLPETVPEDLLLPFGEFIKKYSLQDVAFTVWEYSWGCGDILGQPTVYMLKAVDQAFVKGLEEGLLTTARLNNHEVYEKALEELGSDALVSSTVSAAQRNEDDKVKLVVQTPKGKKLVIASKVVVTIPPKIENMKPFDLDSQESSIFKQFDNSAWYVFVITDTGLPVGYSFQNARPPSKSTFGIPPLPGMYNLNPTPVDAIFAGWYGGPNGVTKEDAKSHILKDISRLRKEFNVTTNDTPRFLACNSHTPFQLTVPTDAIRDGFYSDLEGLQGHRNTWYTGAAFLSHHAGALWNYTHNLVPKIIDNSA</sequence>
<dbReference type="Gene3D" id="3.50.50.60">
    <property type="entry name" value="FAD/NAD(P)-binding domain"/>
    <property type="match status" value="1"/>
</dbReference>
<evidence type="ECO:0008006" key="4">
    <source>
        <dbReference type="Google" id="ProtNLM"/>
    </source>
</evidence>
<dbReference type="Gene3D" id="3.30.70.1990">
    <property type="match status" value="1"/>
</dbReference>
<dbReference type="OrthoDB" id="68575at2759"/>
<evidence type="ECO:0000313" key="2">
    <source>
        <dbReference type="EMBL" id="OQE26828.1"/>
    </source>
</evidence>
<gene>
    <name evidence="2" type="ORF">PENSTE_c005G04754</name>
</gene>
<dbReference type="AlphaFoldDB" id="A0A1V6TKE5"/>
<dbReference type="Proteomes" id="UP000191285">
    <property type="component" value="Unassembled WGS sequence"/>
</dbReference>
<dbReference type="PANTHER" id="PTHR42923:SF26">
    <property type="entry name" value="FMN REDUCTASE LOT6, PUTATIVE (AFU_ORTHOLOGUE AFUA_7G06600)-RELATED"/>
    <property type="match status" value="1"/>
</dbReference>
<keyword evidence="1" id="KW-0732">Signal</keyword>
<feature type="signal peptide" evidence="1">
    <location>
        <begin position="1"/>
        <end position="19"/>
    </location>
</feature>
<dbReference type="STRING" id="303698.A0A1V6TKE5"/>
<organism evidence="2 3">
    <name type="scientific">Penicillium steckii</name>
    <dbReference type="NCBI Taxonomy" id="303698"/>
    <lineage>
        <taxon>Eukaryota</taxon>
        <taxon>Fungi</taxon>
        <taxon>Dikarya</taxon>
        <taxon>Ascomycota</taxon>
        <taxon>Pezizomycotina</taxon>
        <taxon>Eurotiomycetes</taxon>
        <taxon>Eurotiomycetidae</taxon>
        <taxon>Eurotiales</taxon>
        <taxon>Aspergillaceae</taxon>
        <taxon>Penicillium</taxon>
    </lineage>
</organism>
<evidence type="ECO:0000256" key="1">
    <source>
        <dbReference type="SAM" id="SignalP"/>
    </source>
</evidence>
<protein>
    <recommendedName>
        <fullName evidence="4">Amine oxidase domain-containing protein</fullName>
    </recommendedName>
</protein>
<dbReference type="InterPro" id="IPR050464">
    <property type="entry name" value="Zeta_carotene_desat/Oxidored"/>
</dbReference>
<evidence type="ECO:0000313" key="3">
    <source>
        <dbReference type="Proteomes" id="UP000191285"/>
    </source>
</evidence>
<dbReference type="Pfam" id="PF13450">
    <property type="entry name" value="NAD_binding_8"/>
    <property type="match status" value="1"/>
</dbReference>
<keyword evidence="3" id="KW-1185">Reference proteome</keyword>
<reference evidence="3" key="1">
    <citation type="journal article" date="2017" name="Nat. Microbiol.">
        <title>Global analysis of biosynthetic gene clusters reveals vast potential of secondary metabolite production in Penicillium species.</title>
        <authorList>
            <person name="Nielsen J.C."/>
            <person name="Grijseels S."/>
            <person name="Prigent S."/>
            <person name="Ji B."/>
            <person name="Dainat J."/>
            <person name="Nielsen K.F."/>
            <person name="Frisvad J.C."/>
            <person name="Workman M."/>
            <person name="Nielsen J."/>
        </authorList>
    </citation>
    <scope>NUCLEOTIDE SEQUENCE [LARGE SCALE GENOMIC DNA]</scope>
    <source>
        <strain evidence="3">IBT 24891</strain>
    </source>
</reference>
<feature type="chain" id="PRO_5012370482" description="Amine oxidase domain-containing protein" evidence="1">
    <location>
        <begin position="20"/>
        <end position="463"/>
    </location>
</feature>
<comment type="caution">
    <text evidence="2">The sequence shown here is derived from an EMBL/GenBank/DDBJ whole genome shotgun (WGS) entry which is preliminary data.</text>
</comment>
<dbReference type="PANTHER" id="PTHR42923">
    <property type="entry name" value="PROTOPORPHYRINOGEN OXIDASE"/>
    <property type="match status" value="1"/>
</dbReference>
<dbReference type="GO" id="GO:0016491">
    <property type="term" value="F:oxidoreductase activity"/>
    <property type="evidence" value="ECO:0007669"/>
    <property type="project" value="TreeGrafter"/>
</dbReference>
<name>A0A1V6TKE5_9EURO</name>
<dbReference type="EMBL" id="MLKD01000005">
    <property type="protein sequence ID" value="OQE26828.1"/>
    <property type="molecule type" value="Genomic_DNA"/>
</dbReference>
<dbReference type="InterPro" id="IPR036188">
    <property type="entry name" value="FAD/NAD-bd_sf"/>
</dbReference>